<evidence type="ECO:0000259" key="2">
    <source>
        <dbReference type="PROSITE" id="PS50110"/>
    </source>
</evidence>
<gene>
    <name evidence="3" type="ORF">EHF33_09175</name>
</gene>
<dbReference type="PANTHER" id="PTHR44520:SF2">
    <property type="entry name" value="RESPONSE REGULATOR RCP1"/>
    <property type="match status" value="1"/>
</dbReference>
<organism evidence="3 4">
    <name type="scientific">Deinococcus psychrotolerans</name>
    <dbReference type="NCBI Taxonomy" id="2489213"/>
    <lineage>
        <taxon>Bacteria</taxon>
        <taxon>Thermotogati</taxon>
        <taxon>Deinococcota</taxon>
        <taxon>Deinococci</taxon>
        <taxon>Deinococcales</taxon>
        <taxon>Deinococcaceae</taxon>
        <taxon>Deinococcus</taxon>
    </lineage>
</organism>
<feature type="domain" description="Response regulatory" evidence="2">
    <location>
        <begin position="11"/>
        <end position="138"/>
    </location>
</feature>
<dbReference type="PANTHER" id="PTHR44520">
    <property type="entry name" value="RESPONSE REGULATOR RCP1-RELATED"/>
    <property type="match status" value="1"/>
</dbReference>
<evidence type="ECO:0000313" key="3">
    <source>
        <dbReference type="EMBL" id="AZI42899.1"/>
    </source>
</evidence>
<dbReference type="Proteomes" id="UP000276417">
    <property type="component" value="Chromosome 1"/>
</dbReference>
<dbReference type="EMBL" id="CP034183">
    <property type="protein sequence ID" value="AZI42899.1"/>
    <property type="molecule type" value="Genomic_DNA"/>
</dbReference>
<dbReference type="Pfam" id="PF00072">
    <property type="entry name" value="Response_reg"/>
    <property type="match status" value="1"/>
</dbReference>
<dbReference type="AlphaFoldDB" id="A0A3G8YBZ2"/>
<dbReference type="OrthoDB" id="9808843at2"/>
<dbReference type="InterPro" id="IPR052893">
    <property type="entry name" value="TCS_response_regulator"/>
</dbReference>
<keyword evidence="4" id="KW-1185">Reference proteome</keyword>
<sequence>METAKQGETLHVLLIEDNEADVGLIRAALEELQAVDSAAGSVCLYVARDGKEARELLLSEARIGLVLLDHRLPGEDGLQWLEAIKSHSDLALRRLPVVMLSGNDTEEQIRRAYHAYASAYLIKPADPDGLRQMVGSLVAFWGQVARLPNRL</sequence>
<dbReference type="GO" id="GO:0000160">
    <property type="term" value="P:phosphorelay signal transduction system"/>
    <property type="evidence" value="ECO:0007669"/>
    <property type="project" value="InterPro"/>
</dbReference>
<dbReference type="InterPro" id="IPR011006">
    <property type="entry name" value="CheY-like_superfamily"/>
</dbReference>
<dbReference type="PROSITE" id="PS50110">
    <property type="entry name" value="RESPONSE_REGULATORY"/>
    <property type="match status" value="1"/>
</dbReference>
<dbReference type="SUPFAM" id="SSF52172">
    <property type="entry name" value="CheY-like"/>
    <property type="match status" value="1"/>
</dbReference>
<evidence type="ECO:0000313" key="4">
    <source>
        <dbReference type="Proteomes" id="UP000276417"/>
    </source>
</evidence>
<feature type="modified residue" description="4-aspartylphosphate" evidence="1">
    <location>
        <position position="69"/>
    </location>
</feature>
<name>A0A3G8YBZ2_9DEIO</name>
<dbReference type="KEGG" id="dph:EHF33_09175"/>
<dbReference type="RefSeq" id="WP_124870380.1">
    <property type="nucleotide sequence ID" value="NZ_CP034183.1"/>
</dbReference>
<accession>A0A3G8YBZ2</accession>
<dbReference type="SMART" id="SM00448">
    <property type="entry name" value="REC"/>
    <property type="match status" value="1"/>
</dbReference>
<keyword evidence="1" id="KW-0597">Phosphoprotein</keyword>
<dbReference type="Gene3D" id="3.40.50.2300">
    <property type="match status" value="1"/>
</dbReference>
<dbReference type="InterPro" id="IPR001789">
    <property type="entry name" value="Sig_transdc_resp-reg_receiver"/>
</dbReference>
<evidence type="ECO:0000256" key="1">
    <source>
        <dbReference type="PROSITE-ProRule" id="PRU00169"/>
    </source>
</evidence>
<proteinExistence type="predicted"/>
<reference evidence="3 4" key="1">
    <citation type="submission" date="2018-11" db="EMBL/GenBank/DDBJ databases">
        <title>Deinococcus shelandsis sp. nov., isolated from South Shetland Islands soil of Antarctica.</title>
        <authorList>
            <person name="Tian J."/>
        </authorList>
    </citation>
    <scope>NUCLEOTIDE SEQUENCE [LARGE SCALE GENOMIC DNA]</scope>
    <source>
        <strain evidence="3 4">S14-83T</strain>
    </source>
</reference>
<protein>
    <submittedName>
        <fullName evidence="3">Response regulator</fullName>
    </submittedName>
</protein>